<proteinExistence type="predicted"/>
<dbReference type="EMBL" id="JBEDUW010000005">
    <property type="protein sequence ID" value="KAK9926350.1"/>
    <property type="molecule type" value="Genomic_DNA"/>
</dbReference>
<name>A0AAW1WQI9_RUBAR</name>
<gene>
    <name evidence="2" type="ORF">M0R45_023587</name>
</gene>
<evidence type="ECO:0000313" key="3">
    <source>
        <dbReference type="Proteomes" id="UP001457282"/>
    </source>
</evidence>
<evidence type="ECO:0000313" key="2">
    <source>
        <dbReference type="EMBL" id="KAK9926350.1"/>
    </source>
</evidence>
<accession>A0AAW1WQI9</accession>
<organism evidence="2 3">
    <name type="scientific">Rubus argutus</name>
    <name type="common">Southern blackberry</name>
    <dbReference type="NCBI Taxonomy" id="59490"/>
    <lineage>
        <taxon>Eukaryota</taxon>
        <taxon>Viridiplantae</taxon>
        <taxon>Streptophyta</taxon>
        <taxon>Embryophyta</taxon>
        <taxon>Tracheophyta</taxon>
        <taxon>Spermatophyta</taxon>
        <taxon>Magnoliopsida</taxon>
        <taxon>eudicotyledons</taxon>
        <taxon>Gunneridae</taxon>
        <taxon>Pentapetalae</taxon>
        <taxon>rosids</taxon>
        <taxon>fabids</taxon>
        <taxon>Rosales</taxon>
        <taxon>Rosaceae</taxon>
        <taxon>Rosoideae</taxon>
        <taxon>Rosoideae incertae sedis</taxon>
        <taxon>Rubus</taxon>
    </lineage>
</organism>
<evidence type="ECO:0000256" key="1">
    <source>
        <dbReference type="SAM" id="MobiDB-lite"/>
    </source>
</evidence>
<dbReference type="AlphaFoldDB" id="A0AAW1WQI9"/>
<keyword evidence="3" id="KW-1185">Reference proteome</keyword>
<comment type="caution">
    <text evidence="2">The sequence shown here is derived from an EMBL/GenBank/DDBJ whole genome shotgun (WGS) entry which is preliminary data.</text>
</comment>
<dbReference type="Proteomes" id="UP001457282">
    <property type="component" value="Unassembled WGS sequence"/>
</dbReference>
<reference evidence="2 3" key="1">
    <citation type="journal article" date="2023" name="G3 (Bethesda)">
        <title>A chromosome-length genome assembly and annotation of blackberry (Rubus argutus, cv. 'Hillquist').</title>
        <authorList>
            <person name="Bruna T."/>
            <person name="Aryal R."/>
            <person name="Dudchenko O."/>
            <person name="Sargent D.J."/>
            <person name="Mead D."/>
            <person name="Buti M."/>
            <person name="Cavallini A."/>
            <person name="Hytonen T."/>
            <person name="Andres J."/>
            <person name="Pham M."/>
            <person name="Weisz D."/>
            <person name="Mascagni F."/>
            <person name="Usai G."/>
            <person name="Natali L."/>
            <person name="Bassil N."/>
            <person name="Fernandez G.E."/>
            <person name="Lomsadze A."/>
            <person name="Armour M."/>
            <person name="Olukolu B."/>
            <person name="Poorten T."/>
            <person name="Britton C."/>
            <person name="Davik J."/>
            <person name="Ashrafi H."/>
            <person name="Aiden E.L."/>
            <person name="Borodovsky M."/>
            <person name="Worthington M."/>
        </authorList>
    </citation>
    <scope>NUCLEOTIDE SEQUENCE [LARGE SCALE GENOMIC DNA]</scope>
    <source>
        <strain evidence="2">PI 553951</strain>
    </source>
</reference>
<protein>
    <submittedName>
        <fullName evidence="2">Uncharacterized protein</fullName>
    </submittedName>
</protein>
<sequence length="150" mass="16141">MAVMRDSERRSCVAVGGDCEQRMMPVWELLGQSERLSIWGRWREAESSDGHSGRAAARLIGGKSTRSIWLVVSLVNPRRARDEGAASVAGHGDSSMELESERDGSSWWNGAGDKEIRAGLGLGRATPTGLVSLTVVVSVIDCDLVVVCDQ</sequence>
<feature type="region of interest" description="Disordered" evidence="1">
    <location>
        <begin position="83"/>
        <end position="105"/>
    </location>
</feature>